<dbReference type="Gene3D" id="3.60.21.10">
    <property type="match status" value="1"/>
</dbReference>
<reference evidence="2" key="2">
    <citation type="journal article" date="2021" name="PeerJ">
        <title>Extensive microbial diversity within the chicken gut microbiome revealed by metagenomics and culture.</title>
        <authorList>
            <person name="Gilroy R."/>
            <person name="Ravi A."/>
            <person name="Getino M."/>
            <person name="Pursley I."/>
            <person name="Horton D.L."/>
            <person name="Alikhan N.F."/>
            <person name="Baker D."/>
            <person name="Gharbi K."/>
            <person name="Hall N."/>
            <person name="Watson M."/>
            <person name="Adriaenssens E.M."/>
            <person name="Foster-Nyarko E."/>
            <person name="Jarju S."/>
            <person name="Secka A."/>
            <person name="Antonio M."/>
            <person name="Oren A."/>
            <person name="Chaudhuri R.R."/>
            <person name="La Ragione R."/>
            <person name="Hildebrand F."/>
            <person name="Pallen M.J."/>
        </authorList>
    </citation>
    <scope>NUCLEOTIDE SEQUENCE</scope>
    <source>
        <strain evidence="2">17113</strain>
    </source>
</reference>
<evidence type="ECO:0000313" key="3">
    <source>
        <dbReference type="Proteomes" id="UP000823634"/>
    </source>
</evidence>
<reference evidence="2" key="1">
    <citation type="submission" date="2020-10" db="EMBL/GenBank/DDBJ databases">
        <authorList>
            <person name="Gilroy R."/>
        </authorList>
    </citation>
    <scope>NUCLEOTIDE SEQUENCE</scope>
    <source>
        <strain evidence="2">17113</strain>
    </source>
</reference>
<dbReference type="InterPro" id="IPR004843">
    <property type="entry name" value="Calcineurin-like_PHP"/>
</dbReference>
<organism evidence="2 3">
    <name type="scientific">Candidatus Alloenteromonas pullistercoris</name>
    <dbReference type="NCBI Taxonomy" id="2840785"/>
    <lineage>
        <taxon>Bacteria</taxon>
        <taxon>Bacillati</taxon>
        <taxon>Bacillota</taxon>
        <taxon>Bacillota incertae sedis</taxon>
        <taxon>Candidatus Alloenteromonas</taxon>
    </lineage>
</organism>
<comment type="caution">
    <text evidence="2">The sequence shown here is derived from an EMBL/GenBank/DDBJ whole genome shotgun (WGS) entry which is preliminary data.</text>
</comment>
<sequence>MKGKAALSLLPFLLSGCAVESPEYRSFVEIGEDGIRIIQLADCHWGMYSDLSREKAYLSALIDFSDADMVILTGDQVLLADKKTYRELLDTLEESDLSHFALAWGNHDEQGLYPFSYPTDLALSYPKCLNKDNPGDDVFGASNFVIDLTYLGKRVHSLYVLDSNKLSPSGLSLPYDVIHQDQIDWYAEMVEEQQREDGYRVPQSLFFHIGLWQYEYAYRLRGQLGEYSDDPSCPGTLFDYSGDMGEESWEVPGLGETRVYCGYEDSGLFDKASELGAKAMFVGHDHKNDFCALYSASRDPDEAIALCYGLKSGEGCTYLEGHLGANIIDINSRGEIIGLNRLYLDYEDDNDYSGASYRFEPIFQSLVSEGE</sequence>
<gene>
    <name evidence="2" type="ORF">IAC61_06085</name>
</gene>
<accession>A0A9D9DG20</accession>
<dbReference type="AlphaFoldDB" id="A0A9D9DG20"/>
<dbReference type="GO" id="GO:0016788">
    <property type="term" value="F:hydrolase activity, acting on ester bonds"/>
    <property type="evidence" value="ECO:0007669"/>
    <property type="project" value="TreeGrafter"/>
</dbReference>
<dbReference type="InterPro" id="IPR029052">
    <property type="entry name" value="Metallo-depent_PP-like"/>
</dbReference>
<dbReference type="EMBL" id="JADINA010000039">
    <property type="protein sequence ID" value="MBO8426858.1"/>
    <property type="molecule type" value="Genomic_DNA"/>
</dbReference>
<dbReference type="PROSITE" id="PS51257">
    <property type="entry name" value="PROKAR_LIPOPROTEIN"/>
    <property type="match status" value="1"/>
</dbReference>
<dbReference type="SUPFAM" id="SSF56300">
    <property type="entry name" value="Metallo-dependent phosphatases"/>
    <property type="match status" value="1"/>
</dbReference>
<evidence type="ECO:0000259" key="1">
    <source>
        <dbReference type="Pfam" id="PF00149"/>
    </source>
</evidence>
<feature type="domain" description="Calcineurin-like phosphoesterase" evidence="1">
    <location>
        <begin position="35"/>
        <end position="221"/>
    </location>
</feature>
<name>A0A9D9DG20_9FIRM</name>
<dbReference type="GO" id="GO:0005737">
    <property type="term" value="C:cytoplasm"/>
    <property type="evidence" value="ECO:0007669"/>
    <property type="project" value="TreeGrafter"/>
</dbReference>
<dbReference type="Proteomes" id="UP000823634">
    <property type="component" value="Unassembled WGS sequence"/>
</dbReference>
<dbReference type="Pfam" id="PF00149">
    <property type="entry name" value="Metallophos"/>
    <property type="match status" value="1"/>
</dbReference>
<protein>
    <submittedName>
        <fullName evidence="2">Metallophosphoesterase</fullName>
    </submittedName>
</protein>
<proteinExistence type="predicted"/>
<dbReference type="PANTHER" id="PTHR32440">
    <property type="entry name" value="PHOSPHATASE DCR2-RELATED-RELATED"/>
    <property type="match status" value="1"/>
</dbReference>
<evidence type="ECO:0000313" key="2">
    <source>
        <dbReference type="EMBL" id="MBO8426858.1"/>
    </source>
</evidence>